<feature type="domain" description="Prokaryotic pPIWI-RE MID" evidence="3">
    <location>
        <begin position="492"/>
        <end position="618"/>
    </location>
</feature>
<dbReference type="EMBL" id="JBHUKU010000033">
    <property type="protein sequence ID" value="MFD2465514.1"/>
    <property type="molecule type" value="Genomic_DNA"/>
</dbReference>
<evidence type="ECO:0000259" key="3">
    <source>
        <dbReference type="Pfam" id="PF18157"/>
    </source>
</evidence>
<dbReference type="Pfam" id="PF13111">
    <property type="entry name" value="pPIWI_RE_X"/>
    <property type="match status" value="1"/>
</dbReference>
<feature type="domain" description="pPIWI-RE RNaseH" evidence="1">
    <location>
        <begin position="633"/>
        <end position="933"/>
    </location>
</feature>
<dbReference type="InterPro" id="IPR040496">
    <property type="entry name" value="MID_pPIWI_RE"/>
</dbReference>
<accession>A0ABW5GXP5</accession>
<dbReference type="Pfam" id="PF18157">
    <property type="entry name" value="MID_pPIWI_RE"/>
    <property type="match status" value="1"/>
</dbReference>
<feature type="domain" description="pPIWI-RE module N-terminal" evidence="2">
    <location>
        <begin position="13"/>
        <end position="415"/>
    </location>
</feature>
<comment type="caution">
    <text evidence="4">The sequence shown here is derived from an EMBL/GenBank/DDBJ whole genome shotgun (WGS) entry which is preliminary data.</text>
</comment>
<evidence type="ECO:0000259" key="1">
    <source>
        <dbReference type="Pfam" id="PF13032"/>
    </source>
</evidence>
<evidence type="ECO:0000259" key="2">
    <source>
        <dbReference type="Pfam" id="PF13111"/>
    </source>
</evidence>
<keyword evidence="5" id="KW-1185">Reference proteome</keyword>
<sequence length="962" mass="105802">MGFEYAEIRRAVYEPAPDSDPGGVGYETLPFPEQFASGILDLLNRDREGKENLRTAPTHQLNGLVQALASEVSVMRRGRAAEDYRGHNWLYHPRGTLNPLPEPVLHRLLDYWTSGLGAGEGYARAARRLGEQLREDPPQWAPVDVPLLRTWVGDGGTAAPNSLQYTLIPDHYARRIQRLEPFRHKSRTLKFRAIARGPRQQGAELMSQPLDHVDEDGRVWWFSVLITVTLHTVPFDPRPKIHLHAGLRRWATHPDPEKGMLRLGYGHGTSVYLRPTSPWLPGAPVSERFGVARLGWDRGIGRHSWKRGGPAELLSRLAGCRPFPEVDALLREPDSWLHGGGGLEALVVHANTMGGHGVGAGLMSHQRSEILEWAEKALQPDLVRVPDLVRSQVPSDAPVNVRRAVSKERRPAAEKEAAHRLRSLLGVLCAHRSASGEAVFEARLLWQSHGVRNAAITALTEVLGLSGDGGAEKVDDLAHESSVPGGPVVLAWDTPEVVVRLSCLRLGSGLGGTLGVDPKSRTRRADRANAIDLRRQELAKFLAADGASVAQPGLALVEIPRRRSFDHRGNDPKFPMRLGCADAGVVTQFIVDRGAHRAHRARAAWLDGLRQLGVSTVPMPDLPAGVPAGTQFLAIWLASTQRDSPAGPRHKLPVAVLVRPSAVTGERVLGWDPEALAGVGAWTSYPRLLTRLPALARVEPEELDEDPGERWVPWSVHHRDLEQQKAVVEGFIQKVLWSREATDHPIVVLVHAQNARQHWTWIQDGVVRRDLVRTGLAPIRGVDPDLRLVRVRTGEQRETGAWWAIGHPDGINGISAGLWTAGKHAPDDLRIFYSTTAKASSAGGAAVSADKLAPRPLRTGERKGELTIDTEVPGWNPALVELAVLGCHRDQGDHPEVVAMALHQLRQAPDHLNALRLPLPLHLARHAQEYVLPVLVPDEERDEDFGQVQEEVEVVQAEVVED</sequence>
<name>A0ABW5GXP5_9PSEU</name>
<dbReference type="Pfam" id="PF13032">
    <property type="entry name" value="RNaseH_pPIWI_RE"/>
    <property type="match status" value="1"/>
</dbReference>
<dbReference type="RefSeq" id="WP_345407162.1">
    <property type="nucleotide sequence ID" value="NZ_BAABHG010000021.1"/>
</dbReference>
<reference evidence="5" key="1">
    <citation type="journal article" date="2019" name="Int. J. Syst. Evol. Microbiol.">
        <title>The Global Catalogue of Microorganisms (GCM) 10K type strain sequencing project: providing services to taxonomists for standard genome sequencing and annotation.</title>
        <authorList>
            <consortium name="The Broad Institute Genomics Platform"/>
            <consortium name="The Broad Institute Genome Sequencing Center for Infectious Disease"/>
            <person name="Wu L."/>
            <person name="Ma J."/>
        </authorList>
    </citation>
    <scope>NUCLEOTIDE SEQUENCE [LARGE SCALE GENOMIC DNA]</scope>
    <source>
        <strain evidence="5">CGMCC 4.7643</strain>
    </source>
</reference>
<dbReference type="InterPro" id="IPR024996">
    <property type="entry name" value="RNaseH_pPIWI_RE"/>
</dbReference>
<gene>
    <name evidence="4" type="ORF">ACFSYJ_43340</name>
</gene>
<organism evidence="4 5">
    <name type="scientific">Amycolatopsis samaneae</name>
    <dbReference type="NCBI Taxonomy" id="664691"/>
    <lineage>
        <taxon>Bacteria</taxon>
        <taxon>Bacillati</taxon>
        <taxon>Actinomycetota</taxon>
        <taxon>Actinomycetes</taxon>
        <taxon>Pseudonocardiales</taxon>
        <taxon>Pseudonocardiaceae</taxon>
        <taxon>Amycolatopsis</taxon>
    </lineage>
</organism>
<proteinExistence type="predicted"/>
<evidence type="ECO:0000313" key="4">
    <source>
        <dbReference type="EMBL" id="MFD2465514.1"/>
    </source>
</evidence>
<evidence type="ECO:0000313" key="5">
    <source>
        <dbReference type="Proteomes" id="UP001597419"/>
    </source>
</evidence>
<dbReference type="InterPro" id="IPR025085">
    <property type="entry name" value="pPIWI_RE_X"/>
</dbReference>
<protein>
    <submittedName>
        <fullName evidence="4">PPIWI_RE module domain-containing protein</fullName>
    </submittedName>
</protein>
<dbReference type="Proteomes" id="UP001597419">
    <property type="component" value="Unassembled WGS sequence"/>
</dbReference>